<dbReference type="Proteomes" id="UP000294847">
    <property type="component" value="Chromosome 1"/>
</dbReference>
<proteinExistence type="predicted"/>
<evidence type="ECO:0000313" key="2">
    <source>
        <dbReference type="Proteomes" id="UP000294847"/>
    </source>
</evidence>
<organism evidence="1 2">
    <name type="scientific">Pyricularia oryzae</name>
    <name type="common">Rice blast fungus</name>
    <name type="synonym">Magnaporthe oryzae</name>
    <dbReference type="NCBI Taxonomy" id="318829"/>
    <lineage>
        <taxon>Eukaryota</taxon>
        <taxon>Fungi</taxon>
        <taxon>Dikarya</taxon>
        <taxon>Ascomycota</taxon>
        <taxon>Pezizomycotina</taxon>
        <taxon>Sordariomycetes</taxon>
        <taxon>Sordariomycetidae</taxon>
        <taxon>Magnaporthales</taxon>
        <taxon>Pyriculariaceae</taxon>
        <taxon>Pyricularia</taxon>
    </lineage>
</organism>
<name>A0A4P7N0T4_PYROR</name>
<sequence length="208" mass="21012">MRSVTAILALAVTAALAAPAPKPASMTELDAALKALEVNAPADADAIAHGGHLPSKRQDEVAAALASLAANDPAEAAAVEAALKNGQAPQPTPSLTKRQTPAEIQAALDALRSNDPAEADAAQSGIAGMMPAAPTPAPKPAAARLVSRSEDDIGGAVMGLMESNPEDAHQLLNDAEVTRQNGDDSPDQPPTPGEEEEWSDKPAPPPGL</sequence>
<dbReference type="AlphaFoldDB" id="A0A4P7N0T4"/>
<evidence type="ECO:0000313" key="1">
    <source>
        <dbReference type="EMBL" id="QBZ54136.1"/>
    </source>
</evidence>
<accession>A0A4P7N0T4</accession>
<dbReference type="OMA" id="MKRQDDV"/>
<gene>
    <name evidence="1" type="ORF">PoMZ_09829</name>
</gene>
<dbReference type="EMBL" id="CP034204">
    <property type="protein sequence ID" value="QBZ54136.1"/>
    <property type="molecule type" value="Genomic_DNA"/>
</dbReference>
<reference evidence="1 2" key="1">
    <citation type="journal article" date="2019" name="Mol. Biol. Evol.">
        <title>Blast fungal genomes show frequent chromosomal changes, gene gains and losses, and effector gene turnover.</title>
        <authorList>
            <person name="Gomez Luciano L.B."/>
            <person name="Jason Tsai I."/>
            <person name="Chuma I."/>
            <person name="Tosa Y."/>
            <person name="Chen Y.H."/>
            <person name="Li J.Y."/>
            <person name="Li M.Y."/>
            <person name="Jade Lu M.Y."/>
            <person name="Nakayashiki H."/>
            <person name="Li W.H."/>
        </authorList>
    </citation>
    <scope>NUCLEOTIDE SEQUENCE [LARGE SCALE GENOMIC DNA]</scope>
    <source>
        <strain evidence="1">MZ5-1-6</strain>
    </source>
</reference>
<protein>
    <submittedName>
        <fullName evidence="1">Uncharacterized protein</fullName>
    </submittedName>
</protein>